<reference evidence="10 11" key="1">
    <citation type="submission" date="2015-01" db="EMBL/GenBank/DDBJ databases">
        <title>Draft genome sequences of the supercritical CO2 tolerant bacteria Bacillus subterraneus MITOT1 and Bacillus cereus MIT0214.</title>
        <authorList>
            <person name="Peet K.C."/>
            <person name="Thompson J.R."/>
        </authorList>
    </citation>
    <scope>NUCLEOTIDE SEQUENCE [LARGE SCALE GENOMIC DNA]</scope>
    <source>
        <strain evidence="10 11">MITOT1</strain>
    </source>
</reference>
<dbReference type="PANTHER" id="PTHR24104">
    <property type="entry name" value="E3 UBIQUITIN-PROTEIN LIGASE NHLRC1-RELATED"/>
    <property type="match status" value="1"/>
</dbReference>
<evidence type="ECO:0000313" key="10">
    <source>
        <dbReference type="EMBL" id="KIY23521.1"/>
    </source>
</evidence>
<evidence type="ECO:0000256" key="4">
    <source>
        <dbReference type="ARBA" id="ARBA00022989"/>
    </source>
</evidence>
<dbReference type="SUPFAM" id="SSF48452">
    <property type="entry name" value="TPR-like"/>
    <property type="match status" value="1"/>
</dbReference>
<dbReference type="GO" id="GO:0016020">
    <property type="term" value="C:membrane"/>
    <property type="evidence" value="ECO:0007669"/>
    <property type="project" value="UniProtKB-SubCell"/>
</dbReference>
<evidence type="ECO:0000256" key="1">
    <source>
        <dbReference type="ARBA" id="ARBA00004141"/>
    </source>
</evidence>
<keyword evidence="5 7" id="KW-0472">Membrane</keyword>
<dbReference type="AlphaFoldDB" id="A0A0D6ZEK9"/>
<dbReference type="CDD" id="cd05819">
    <property type="entry name" value="NHL"/>
    <property type="match status" value="1"/>
</dbReference>
<comment type="caution">
    <text evidence="10">The sequence shown here is derived from an EMBL/GenBank/DDBJ whole genome shotgun (WGS) entry which is preliminary data.</text>
</comment>
<evidence type="ECO:0000313" key="11">
    <source>
        <dbReference type="Proteomes" id="UP000032512"/>
    </source>
</evidence>
<evidence type="ECO:0000259" key="9">
    <source>
        <dbReference type="Pfam" id="PF04893"/>
    </source>
</evidence>
<protein>
    <recommendedName>
        <fullName evidence="9">Yip1 domain-containing protein</fullName>
    </recommendedName>
</protein>
<feature type="repeat" description="NHL" evidence="6">
    <location>
        <begin position="50"/>
        <end position="89"/>
    </location>
</feature>
<feature type="transmembrane region" description="Helical" evidence="7">
    <location>
        <begin position="598"/>
        <end position="619"/>
    </location>
</feature>
<feature type="transmembrane region" description="Helical" evidence="7">
    <location>
        <begin position="426"/>
        <end position="444"/>
    </location>
</feature>
<feature type="transmembrane region" description="Helical" evidence="7">
    <location>
        <begin position="631"/>
        <end position="655"/>
    </location>
</feature>
<dbReference type="PATRIC" id="fig|285983.3.peg.2117"/>
<dbReference type="PROSITE" id="PS51125">
    <property type="entry name" value="NHL"/>
    <property type="match status" value="2"/>
</dbReference>
<evidence type="ECO:0000256" key="2">
    <source>
        <dbReference type="ARBA" id="ARBA00022692"/>
    </source>
</evidence>
<feature type="signal peptide" evidence="8">
    <location>
        <begin position="1"/>
        <end position="25"/>
    </location>
</feature>
<dbReference type="InterPro" id="IPR011990">
    <property type="entry name" value="TPR-like_helical_dom_sf"/>
</dbReference>
<dbReference type="Gene3D" id="1.25.40.10">
    <property type="entry name" value="Tetratricopeptide repeat domain"/>
    <property type="match status" value="1"/>
</dbReference>
<evidence type="ECO:0000256" key="7">
    <source>
        <dbReference type="SAM" id="Phobius"/>
    </source>
</evidence>
<gene>
    <name evidence="10" type="ORF">UB32_02460</name>
</gene>
<dbReference type="InterPro" id="IPR006977">
    <property type="entry name" value="Yip1_dom"/>
</dbReference>
<keyword evidence="2 7" id="KW-0812">Transmembrane</keyword>
<keyword evidence="11" id="KW-1185">Reference proteome</keyword>
<dbReference type="SUPFAM" id="SSF101898">
    <property type="entry name" value="NHL repeat"/>
    <property type="match status" value="1"/>
</dbReference>
<keyword evidence="3" id="KW-0677">Repeat</keyword>
<keyword evidence="8" id="KW-0732">Signal</keyword>
<dbReference type="InterPro" id="IPR050952">
    <property type="entry name" value="TRIM-NHL_E3_ligases"/>
</dbReference>
<name>A0A0D6ZEK9_9BACI</name>
<organism evidence="10 11">
    <name type="scientific">Mesobacillus subterraneus</name>
    <dbReference type="NCBI Taxonomy" id="285983"/>
    <lineage>
        <taxon>Bacteria</taxon>
        <taxon>Bacillati</taxon>
        <taxon>Bacillota</taxon>
        <taxon>Bacilli</taxon>
        <taxon>Bacillales</taxon>
        <taxon>Bacillaceae</taxon>
        <taxon>Mesobacillus</taxon>
    </lineage>
</organism>
<dbReference type="EMBL" id="JXIQ01000016">
    <property type="protein sequence ID" value="KIY23521.1"/>
    <property type="molecule type" value="Genomic_DNA"/>
</dbReference>
<feature type="transmembrane region" description="Helical" evidence="7">
    <location>
        <begin position="495"/>
        <end position="514"/>
    </location>
</feature>
<dbReference type="InterPro" id="IPR001258">
    <property type="entry name" value="NHL_repeat"/>
</dbReference>
<accession>A0A0D6ZEK9</accession>
<dbReference type="Gene3D" id="2.120.10.30">
    <property type="entry name" value="TolB, C-terminal domain"/>
    <property type="match status" value="1"/>
</dbReference>
<feature type="transmembrane region" description="Helical" evidence="7">
    <location>
        <begin position="567"/>
        <end position="592"/>
    </location>
</feature>
<dbReference type="Pfam" id="PF01436">
    <property type="entry name" value="NHL"/>
    <property type="match status" value="2"/>
</dbReference>
<dbReference type="RefSeq" id="WP_044390910.1">
    <property type="nucleotide sequence ID" value="NZ_JXIQ01000016.1"/>
</dbReference>
<feature type="domain" description="Yip1" evidence="9">
    <location>
        <begin position="478"/>
        <end position="648"/>
    </location>
</feature>
<dbReference type="OrthoDB" id="9799230at2"/>
<dbReference type="Proteomes" id="UP000032512">
    <property type="component" value="Unassembled WGS sequence"/>
</dbReference>
<evidence type="ECO:0000256" key="8">
    <source>
        <dbReference type="SAM" id="SignalP"/>
    </source>
</evidence>
<dbReference type="Gene3D" id="2.40.10.500">
    <property type="match status" value="1"/>
</dbReference>
<dbReference type="GO" id="GO:0008270">
    <property type="term" value="F:zinc ion binding"/>
    <property type="evidence" value="ECO:0007669"/>
    <property type="project" value="UniProtKB-KW"/>
</dbReference>
<evidence type="ECO:0000256" key="5">
    <source>
        <dbReference type="ARBA" id="ARBA00023136"/>
    </source>
</evidence>
<evidence type="ECO:0000256" key="6">
    <source>
        <dbReference type="PROSITE-ProRule" id="PRU00504"/>
    </source>
</evidence>
<sequence length="673" mass="75858">MNQFKKVIVSLCFIVIFSLQSNAFASAPYITETLSPDGNLIETQTAFKPLGQFLQNAEIVAPEDIYADKKGRIYIADSGNKQVVVVNLDGTVKKLIGKNVLDLPTGVFVDEEGDIFVADYGKEKVFRFSNEGELKGDYGRPESPLFGKTSPYKPQKVGIDRRGNIYVIGEGSTNGIIQLSNKGEFLGYYGVNSTEVSFSSFVKNLLTSEQQKAGMFLKTPPAPDNIALDERGLIYSITEGTETEVIKKLNVAGKNILSADIMAANNLQDISIDTDGNIFVVTSAGLIAEYDSFGNLLFLFGGTDDGSNRLGLFKQPTGVAIDENGRLYVSDKERGMIQVFEATAFANKVHEGIGLFKEGLYVQSQKYWESVLELNSSFGLAHTAMGRAYYKQQDYEKSLEEFRFAEDVSGYSDAFWEVRHAWMQKYLGSFFGGLIAATVIYFLLKYMNGKTAFLEKPIDRIRSIRRIRLINELLFLFQFFKHPIDSFYYLKRKKYASVLSATIFYMVLFIEYLISKFQTGFIFTSLNVSETNLGAEATKLIVPILLFIIVNYLVSTINDGEGRFKDIYIGTIYSLAPYIVFILPIVLISNVLTLNESFIYDFAIRIVYAWCLMILTIMIKEIHNYTFSETVRNIFITLFGMAIMILVIFIVFVLFGQVYDFVYSIIKEAMLRV</sequence>
<proteinExistence type="predicted"/>
<keyword evidence="4 7" id="KW-1133">Transmembrane helix</keyword>
<feature type="repeat" description="NHL" evidence="6">
    <location>
        <begin position="313"/>
        <end position="343"/>
    </location>
</feature>
<dbReference type="Pfam" id="PF04893">
    <property type="entry name" value="Yip1"/>
    <property type="match status" value="1"/>
</dbReference>
<dbReference type="PANTHER" id="PTHR24104:SF25">
    <property type="entry name" value="PROTEIN LIN-41"/>
    <property type="match status" value="1"/>
</dbReference>
<comment type="subcellular location">
    <subcellularLocation>
        <location evidence="1">Membrane</location>
        <topology evidence="1">Multi-pass membrane protein</topology>
    </subcellularLocation>
</comment>
<feature type="chain" id="PRO_5002315818" description="Yip1 domain-containing protein" evidence="8">
    <location>
        <begin position="26"/>
        <end position="673"/>
    </location>
</feature>
<evidence type="ECO:0000256" key="3">
    <source>
        <dbReference type="ARBA" id="ARBA00022737"/>
    </source>
</evidence>
<dbReference type="InterPro" id="IPR011042">
    <property type="entry name" value="6-blade_b-propeller_TolB-like"/>
</dbReference>